<dbReference type="PANTHER" id="PTHR22762:SF131">
    <property type="entry name" value="GLYCOSIDE HYDROLASE FAMILY 31 N-TERMINAL DOMAIN-CONTAINING PROTEIN"/>
    <property type="match status" value="1"/>
</dbReference>
<dbReference type="SUPFAM" id="SSF51011">
    <property type="entry name" value="Glycosyl hydrolase domain"/>
    <property type="match status" value="1"/>
</dbReference>
<evidence type="ECO:0000259" key="5">
    <source>
        <dbReference type="Pfam" id="PF01055"/>
    </source>
</evidence>
<evidence type="ECO:0000256" key="3">
    <source>
        <dbReference type="ARBA" id="ARBA00023295"/>
    </source>
</evidence>
<accession>A0ABD0M967</accession>
<dbReference type="InterPro" id="IPR048395">
    <property type="entry name" value="Glyco_hydro_31_C"/>
</dbReference>
<name>A0ABD0M967_9CAEN</name>
<keyword evidence="2 4" id="KW-0378">Hydrolase</keyword>
<evidence type="ECO:0000256" key="1">
    <source>
        <dbReference type="ARBA" id="ARBA00007806"/>
    </source>
</evidence>
<dbReference type="SUPFAM" id="SSF51445">
    <property type="entry name" value="(Trans)glycosidases"/>
    <property type="match status" value="1"/>
</dbReference>
<reference evidence="7 8" key="1">
    <citation type="journal article" date="2023" name="Sci. Data">
        <title>Genome assembly of the Korean intertidal mud-creeper Batillaria attramentaria.</title>
        <authorList>
            <person name="Patra A.K."/>
            <person name="Ho P.T."/>
            <person name="Jun S."/>
            <person name="Lee S.J."/>
            <person name="Kim Y."/>
            <person name="Won Y.J."/>
        </authorList>
    </citation>
    <scope>NUCLEOTIDE SEQUENCE [LARGE SCALE GENOMIC DNA]</scope>
    <source>
        <strain evidence="7">Wonlab-2016</strain>
    </source>
</reference>
<sequence length="449" mass="49431">FVDFLHPHIDKYWYQLISQFHSVLPFDGLWVDMNEPSNFVDGSVNGCTNNSLDKPPFVPPGIDGGSLYASTACPSALQDLSSHYNLHNLYGWSEIRATAQALVRLLGKRSLVITRSSFPGAGASGGHWTGDNLSNFSDIYFSIPGILNFNLFGIPLVGADICGFRGNTTRELCIRWMQAGSFYPFMRNHAEGYSVPQDPGVFDKEAQDIMRSALETRYSLLPYLYTQFYYSHTTGAPVIRPLFFDYPGTEAVDRQFLWGREILVSPVLEEGADSVSAYIPHGTWYDLHELTVLNVPGGTVQNLDAPLSKINAHVRGGSILPMLPPAVTTTLSRQGKMELLVAPDVSQGQATATGRLFWDDGESLGAIDLGLYTEVHFTLFKTHLQSDVLSKGYGPVVLGKVRVLGVGSSPLNVTLNGQTAPFLYNISSKVLTIQPLSWDLQVPFTLVWN</sequence>
<keyword evidence="8" id="KW-1185">Reference proteome</keyword>
<feature type="domain" description="Glycoside hydrolase family 31 TIM barrel" evidence="5">
    <location>
        <begin position="1"/>
        <end position="227"/>
    </location>
</feature>
<feature type="non-terminal residue" evidence="7">
    <location>
        <position position="1"/>
    </location>
</feature>
<dbReference type="Proteomes" id="UP001519460">
    <property type="component" value="Unassembled WGS sequence"/>
</dbReference>
<organism evidence="7 8">
    <name type="scientific">Batillaria attramentaria</name>
    <dbReference type="NCBI Taxonomy" id="370345"/>
    <lineage>
        <taxon>Eukaryota</taxon>
        <taxon>Metazoa</taxon>
        <taxon>Spiralia</taxon>
        <taxon>Lophotrochozoa</taxon>
        <taxon>Mollusca</taxon>
        <taxon>Gastropoda</taxon>
        <taxon>Caenogastropoda</taxon>
        <taxon>Sorbeoconcha</taxon>
        <taxon>Cerithioidea</taxon>
        <taxon>Batillariidae</taxon>
        <taxon>Batillaria</taxon>
    </lineage>
</organism>
<dbReference type="Pfam" id="PF01055">
    <property type="entry name" value="Glyco_hydro_31_2nd"/>
    <property type="match status" value="1"/>
</dbReference>
<evidence type="ECO:0000259" key="6">
    <source>
        <dbReference type="Pfam" id="PF21365"/>
    </source>
</evidence>
<proteinExistence type="inferred from homology"/>
<dbReference type="EMBL" id="JACVVK020000003">
    <property type="protein sequence ID" value="KAK7507999.1"/>
    <property type="molecule type" value="Genomic_DNA"/>
</dbReference>
<feature type="domain" description="Glycosyl hydrolase family 31 C-terminal" evidence="6">
    <location>
        <begin position="235"/>
        <end position="320"/>
    </location>
</feature>
<dbReference type="PANTHER" id="PTHR22762">
    <property type="entry name" value="ALPHA-GLUCOSIDASE"/>
    <property type="match status" value="1"/>
</dbReference>
<dbReference type="Gene3D" id="3.20.20.80">
    <property type="entry name" value="Glycosidases"/>
    <property type="match status" value="1"/>
</dbReference>
<dbReference type="InterPro" id="IPR013780">
    <property type="entry name" value="Glyco_hydro_b"/>
</dbReference>
<evidence type="ECO:0000313" key="7">
    <source>
        <dbReference type="EMBL" id="KAK7507999.1"/>
    </source>
</evidence>
<dbReference type="GO" id="GO:0016798">
    <property type="term" value="F:hydrolase activity, acting on glycosyl bonds"/>
    <property type="evidence" value="ECO:0007669"/>
    <property type="project" value="UniProtKB-KW"/>
</dbReference>
<dbReference type="InterPro" id="IPR017853">
    <property type="entry name" value="GH"/>
</dbReference>
<evidence type="ECO:0000256" key="2">
    <source>
        <dbReference type="ARBA" id="ARBA00022801"/>
    </source>
</evidence>
<dbReference type="InterPro" id="IPR030458">
    <property type="entry name" value="Glyco_hydro_31_AS"/>
</dbReference>
<dbReference type="InterPro" id="IPR000322">
    <property type="entry name" value="Glyco_hydro_31_TIM"/>
</dbReference>
<dbReference type="Pfam" id="PF21365">
    <property type="entry name" value="Glyco_hydro_31_3rd"/>
    <property type="match status" value="1"/>
</dbReference>
<gene>
    <name evidence="7" type="ORF">BaRGS_00000964</name>
</gene>
<comment type="caution">
    <text evidence="7">The sequence shown here is derived from an EMBL/GenBank/DDBJ whole genome shotgun (WGS) entry which is preliminary data.</text>
</comment>
<dbReference type="Gene3D" id="2.60.40.1180">
    <property type="entry name" value="Golgi alpha-mannosidase II"/>
    <property type="match status" value="2"/>
</dbReference>
<dbReference type="PROSITE" id="PS00129">
    <property type="entry name" value="GLYCOSYL_HYDROL_F31_1"/>
    <property type="match status" value="1"/>
</dbReference>
<keyword evidence="3 4" id="KW-0326">Glycosidase</keyword>
<dbReference type="AlphaFoldDB" id="A0ABD0M967"/>
<evidence type="ECO:0000256" key="4">
    <source>
        <dbReference type="RuleBase" id="RU361185"/>
    </source>
</evidence>
<comment type="similarity">
    <text evidence="1 4">Belongs to the glycosyl hydrolase 31 family.</text>
</comment>
<protein>
    <submittedName>
        <fullName evidence="7">Uncharacterized protein</fullName>
    </submittedName>
</protein>
<evidence type="ECO:0000313" key="8">
    <source>
        <dbReference type="Proteomes" id="UP001519460"/>
    </source>
</evidence>